<dbReference type="InterPro" id="IPR011004">
    <property type="entry name" value="Trimer_LpxA-like_sf"/>
</dbReference>
<accession>A0A7Z2VTR6</accession>
<dbReference type="GO" id="GO:0016740">
    <property type="term" value="F:transferase activity"/>
    <property type="evidence" value="ECO:0007669"/>
    <property type="project" value="UniProtKB-KW"/>
</dbReference>
<evidence type="ECO:0000313" key="2">
    <source>
        <dbReference type="EMBL" id="QJD99013.1"/>
    </source>
</evidence>
<dbReference type="InterPro" id="IPR050179">
    <property type="entry name" value="Trans_hexapeptide_repeat"/>
</dbReference>
<gene>
    <name evidence="2" type="ORF">HH212_02315</name>
</gene>
<dbReference type="InterPro" id="IPR001451">
    <property type="entry name" value="Hexapep"/>
</dbReference>
<protein>
    <submittedName>
        <fullName evidence="2">Acetyltransferase</fullName>
    </submittedName>
</protein>
<dbReference type="SUPFAM" id="SSF51161">
    <property type="entry name" value="Trimeric LpxA-like enzymes"/>
    <property type="match status" value="1"/>
</dbReference>
<dbReference type="RefSeq" id="WP_169433910.1">
    <property type="nucleotide sequence ID" value="NZ_CP051685.1"/>
</dbReference>
<dbReference type="Gene3D" id="2.160.10.10">
    <property type="entry name" value="Hexapeptide repeat proteins"/>
    <property type="match status" value="1"/>
</dbReference>
<dbReference type="Pfam" id="PF00132">
    <property type="entry name" value="Hexapep"/>
    <property type="match status" value="1"/>
</dbReference>
<proteinExistence type="inferred from homology"/>
<dbReference type="AlphaFoldDB" id="A0A7Z2VTR6"/>
<evidence type="ECO:0000256" key="1">
    <source>
        <dbReference type="ARBA" id="ARBA00007274"/>
    </source>
</evidence>
<dbReference type="KEGG" id="mfy:HH212_02315"/>
<organism evidence="2 3">
    <name type="scientific">Massilia forsythiae</name>
    <dbReference type="NCBI Taxonomy" id="2728020"/>
    <lineage>
        <taxon>Bacteria</taxon>
        <taxon>Pseudomonadati</taxon>
        <taxon>Pseudomonadota</taxon>
        <taxon>Betaproteobacteria</taxon>
        <taxon>Burkholderiales</taxon>
        <taxon>Oxalobacteraceae</taxon>
        <taxon>Telluria group</taxon>
        <taxon>Massilia</taxon>
    </lineage>
</organism>
<keyword evidence="2" id="KW-0808">Transferase</keyword>
<dbReference type="EMBL" id="CP051685">
    <property type="protein sequence ID" value="QJD99013.1"/>
    <property type="molecule type" value="Genomic_DNA"/>
</dbReference>
<evidence type="ECO:0000313" key="3">
    <source>
        <dbReference type="Proteomes" id="UP000502415"/>
    </source>
</evidence>
<dbReference type="Proteomes" id="UP000502415">
    <property type="component" value="Chromosome"/>
</dbReference>
<name>A0A7Z2VTR6_9BURK</name>
<comment type="similarity">
    <text evidence="1">Belongs to the transferase hexapeptide repeat family.</text>
</comment>
<reference evidence="2 3" key="1">
    <citation type="submission" date="2020-04" db="EMBL/GenBank/DDBJ databases">
        <title>Genome sequencing of novel species.</title>
        <authorList>
            <person name="Heo J."/>
            <person name="Kim S.-J."/>
            <person name="Kim J.-S."/>
            <person name="Hong S.-B."/>
            <person name="Kwon S.-W."/>
        </authorList>
    </citation>
    <scope>NUCLEOTIDE SEQUENCE [LARGE SCALE GENOMIC DNA]</scope>
    <source>
        <strain evidence="2 3">GN2-R2</strain>
    </source>
</reference>
<dbReference type="PANTHER" id="PTHR43300">
    <property type="entry name" value="ACETYLTRANSFERASE"/>
    <property type="match status" value="1"/>
</dbReference>
<sequence>MQHDADGAGFVLAGAGGFGREVRAWLGVYAGAAPVHGFVDDVTLGAHVLGTIDGHAVLEAARYLVCLGDGADRLAVGERLAARGAQLGTLVAPMGNYATDVTRVPGAIFLGMCSVSSTVSVGRCVLVQGFACVGHDVVLEDGVTVSSHAFIGGGAHIGRNATIHPHATVLPRIRVGQGAIVGAGAVVVKDVPDHVTVFGNPAKVIAIRGKD</sequence>
<keyword evidence="3" id="KW-1185">Reference proteome</keyword>